<proteinExistence type="predicted"/>
<feature type="compositionally biased region" description="Polar residues" evidence="1">
    <location>
        <begin position="15"/>
        <end position="31"/>
    </location>
</feature>
<feature type="region of interest" description="Disordered" evidence="1">
    <location>
        <begin position="12"/>
        <end position="32"/>
    </location>
</feature>
<dbReference type="Proteomes" id="UP001054945">
    <property type="component" value="Unassembled WGS sequence"/>
</dbReference>
<evidence type="ECO:0000256" key="1">
    <source>
        <dbReference type="SAM" id="MobiDB-lite"/>
    </source>
</evidence>
<evidence type="ECO:0000313" key="2">
    <source>
        <dbReference type="EMBL" id="GIX82844.1"/>
    </source>
</evidence>
<protein>
    <submittedName>
        <fullName evidence="2">Uncharacterized protein</fullName>
    </submittedName>
</protein>
<sequence>MSKAEAIIQIKSRSHNSNQKQKHNFNATNEKATQKYRFGGGERECKKGDGRRDVRICNRTARTSRFYREIGDQLQVISPSVGHTIVPNRWKGGGVPISNVIFRSNSVVCVGTTDVLRELQKEDIHAVGILVCRDVLFLEKRLVVEN</sequence>
<reference evidence="2 3" key="1">
    <citation type="submission" date="2021-06" db="EMBL/GenBank/DDBJ databases">
        <title>Caerostris extrusa draft genome.</title>
        <authorList>
            <person name="Kono N."/>
            <person name="Arakawa K."/>
        </authorList>
    </citation>
    <scope>NUCLEOTIDE SEQUENCE [LARGE SCALE GENOMIC DNA]</scope>
</reference>
<comment type="caution">
    <text evidence="2">The sequence shown here is derived from an EMBL/GenBank/DDBJ whole genome shotgun (WGS) entry which is preliminary data.</text>
</comment>
<name>A0AAV4NHA9_CAEEX</name>
<dbReference type="EMBL" id="BPLR01003270">
    <property type="protein sequence ID" value="GIX82844.1"/>
    <property type="molecule type" value="Genomic_DNA"/>
</dbReference>
<evidence type="ECO:0000313" key="3">
    <source>
        <dbReference type="Proteomes" id="UP001054945"/>
    </source>
</evidence>
<organism evidence="2 3">
    <name type="scientific">Caerostris extrusa</name>
    <name type="common">Bark spider</name>
    <name type="synonym">Caerostris bankana</name>
    <dbReference type="NCBI Taxonomy" id="172846"/>
    <lineage>
        <taxon>Eukaryota</taxon>
        <taxon>Metazoa</taxon>
        <taxon>Ecdysozoa</taxon>
        <taxon>Arthropoda</taxon>
        <taxon>Chelicerata</taxon>
        <taxon>Arachnida</taxon>
        <taxon>Araneae</taxon>
        <taxon>Araneomorphae</taxon>
        <taxon>Entelegynae</taxon>
        <taxon>Araneoidea</taxon>
        <taxon>Araneidae</taxon>
        <taxon>Caerostris</taxon>
    </lineage>
</organism>
<accession>A0AAV4NHA9</accession>
<keyword evidence="3" id="KW-1185">Reference proteome</keyword>
<dbReference type="AlphaFoldDB" id="A0AAV4NHA9"/>
<gene>
    <name evidence="2" type="ORF">CEXT_370231</name>
</gene>